<name>T1BL62_9ZZZZ</name>
<evidence type="ECO:0000256" key="7">
    <source>
        <dbReference type="ARBA" id="ARBA00022840"/>
    </source>
</evidence>
<dbReference type="GO" id="GO:0006227">
    <property type="term" value="P:dUDP biosynthetic process"/>
    <property type="evidence" value="ECO:0007669"/>
    <property type="project" value="TreeGrafter"/>
</dbReference>
<evidence type="ECO:0000259" key="9">
    <source>
        <dbReference type="Pfam" id="PF02223"/>
    </source>
</evidence>
<evidence type="ECO:0000256" key="1">
    <source>
        <dbReference type="ARBA" id="ARBA00009776"/>
    </source>
</evidence>
<dbReference type="NCBIfam" id="TIGR00041">
    <property type="entry name" value="DTMP_kinase"/>
    <property type="match status" value="1"/>
</dbReference>
<evidence type="ECO:0000256" key="3">
    <source>
        <dbReference type="ARBA" id="ARBA00022679"/>
    </source>
</evidence>
<keyword evidence="3" id="KW-0808">Transferase</keyword>
<dbReference type="Gene3D" id="3.40.50.300">
    <property type="entry name" value="P-loop containing nucleotide triphosphate hydrolases"/>
    <property type="match status" value="1"/>
</dbReference>
<dbReference type="EC" id="2.7.4.9" evidence="2"/>
<comment type="similarity">
    <text evidence="1">Belongs to the thymidylate kinase family.</text>
</comment>
<comment type="caution">
    <text evidence="10">The sequence shown here is derived from an EMBL/GenBank/DDBJ whole genome shotgun (WGS) entry which is preliminary data.</text>
</comment>
<evidence type="ECO:0000256" key="8">
    <source>
        <dbReference type="ARBA" id="ARBA00048743"/>
    </source>
</evidence>
<dbReference type="InterPro" id="IPR018094">
    <property type="entry name" value="Thymidylate_kinase"/>
</dbReference>
<dbReference type="PANTHER" id="PTHR10344:SF4">
    <property type="entry name" value="UMP-CMP KINASE 2, MITOCHONDRIAL"/>
    <property type="match status" value="1"/>
</dbReference>
<evidence type="ECO:0000313" key="10">
    <source>
        <dbReference type="EMBL" id="EQD70527.1"/>
    </source>
</evidence>
<gene>
    <name evidence="10" type="ORF">B1B_04958</name>
</gene>
<dbReference type="EMBL" id="AUZY01003111">
    <property type="protein sequence ID" value="EQD70527.1"/>
    <property type="molecule type" value="Genomic_DNA"/>
</dbReference>
<protein>
    <recommendedName>
        <fullName evidence="2">dTMP kinase</fullName>
        <ecNumber evidence="2">2.7.4.9</ecNumber>
    </recommendedName>
</protein>
<keyword evidence="7" id="KW-0067">ATP-binding</keyword>
<dbReference type="PANTHER" id="PTHR10344">
    <property type="entry name" value="THYMIDYLATE KINASE"/>
    <property type="match status" value="1"/>
</dbReference>
<evidence type="ECO:0000256" key="6">
    <source>
        <dbReference type="ARBA" id="ARBA00022777"/>
    </source>
</evidence>
<comment type="catalytic activity">
    <reaction evidence="8">
        <text>dTMP + ATP = dTDP + ADP</text>
        <dbReference type="Rhea" id="RHEA:13517"/>
        <dbReference type="ChEBI" id="CHEBI:30616"/>
        <dbReference type="ChEBI" id="CHEBI:58369"/>
        <dbReference type="ChEBI" id="CHEBI:63528"/>
        <dbReference type="ChEBI" id="CHEBI:456216"/>
        <dbReference type="EC" id="2.7.4.9"/>
    </reaction>
</comment>
<proteinExistence type="inferred from homology"/>
<keyword evidence="5" id="KW-0547">Nucleotide-binding</keyword>
<dbReference type="GO" id="GO:0005829">
    <property type="term" value="C:cytosol"/>
    <property type="evidence" value="ECO:0007669"/>
    <property type="project" value="TreeGrafter"/>
</dbReference>
<dbReference type="AlphaFoldDB" id="T1BL62"/>
<reference evidence="10" key="1">
    <citation type="submission" date="2013-08" db="EMBL/GenBank/DDBJ databases">
        <authorList>
            <person name="Mendez C."/>
            <person name="Richter M."/>
            <person name="Ferrer M."/>
            <person name="Sanchez J."/>
        </authorList>
    </citation>
    <scope>NUCLEOTIDE SEQUENCE</scope>
</reference>
<dbReference type="InterPro" id="IPR018095">
    <property type="entry name" value="Thymidylate_kin_CS"/>
</dbReference>
<evidence type="ECO:0000256" key="2">
    <source>
        <dbReference type="ARBA" id="ARBA00012980"/>
    </source>
</evidence>
<dbReference type="InterPro" id="IPR039430">
    <property type="entry name" value="Thymidylate_kin-like_dom"/>
</dbReference>
<organism evidence="10">
    <name type="scientific">mine drainage metagenome</name>
    <dbReference type="NCBI Taxonomy" id="410659"/>
    <lineage>
        <taxon>unclassified sequences</taxon>
        <taxon>metagenomes</taxon>
        <taxon>ecological metagenomes</taxon>
    </lineage>
</organism>
<dbReference type="HAMAP" id="MF_00165">
    <property type="entry name" value="Thymidylate_kinase"/>
    <property type="match status" value="1"/>
</dbReference>
<dbReference type="GO" id="GO:0005524">
    <property type="term" value="F:ATP binding"/>
    <property type="evidence" value="ECO:0007669"/>
    <property type="project" value="UniProtKB-KW"/>
</dbReference>
<accession>T1BL62</accession>
<dbReference type="SUPFAM" id="SSF52540">
    <property type="entry name" value="P-loop containing nucleoside triphosphate hydrolases"/>
    <property type="match status" value="1"/>
</dbReference>
<dbReference type="GO" id="GO:0004798">
    <property type="term" value="F:dTMP kinase activity"/>
    <property type="evidence" value="ECO:0007669"/>
    <property type="project" value="UniProtKB-EC"/>
</dbReference>
<dbReference type="Pfam" id="PF02223">
    <property type="entry name" value="Thymidylate_kin"/>
    <property type="match status" value="1"/>
</dbReference>
<dbReference type="FunFam" id="3.40.50.300:FF:000225">
    <property type="entry name" value="Thymidylate kinase"/>
    <property type="match status" value="1"/>
</dbReference>
<keyword evidence="6 10" id="KW-0418">Kinase</keyword>
<dbReference type="CDD" id="cd01672">
    <property type="entry name" value="TMPK"/>
    <property type="match status" value="1"/>
</dbReference>
<sequence length="214" mass="24026">MIPGRLITFEGGDGAGKSSQIGPLRDLLVARDVPVLLTREPGGTPLAEAIRSWVLDDAPERPEPLTELLLVFAARRQHWIRVIEPALASGTWVLCDRFVDSTYAYQGAGRGLPADRIATLESWVLGSRQPDLTFFFEAPIALALKRILARGHPNRMEQESIAWHERVQAGYRKRIAAEPNRFIVVQATADRAAISRELCQHLERLLQEWTERSE</sequence>
<dbReference type="GO" id="GO:0006233">
    <property type="term" value="P:dTDP biosynthetic process"/>
    <property type="evidence" value="ECO:0007669"/>
    <property type="project" value="InterPro"/>
</dbReference>
<feature type="domain" description="Thymidylate kinase-like" evidence="9">
    <location>
        <begin position="9"/>
        <end position="191"/>
    </location>
</feature>
<dbReference type="InterPro" id="IPR027417">
    <property type="entry name" value="P-loop_NTPase"/>
</dbReference>
<evidence type="ECO:0000256" key="4">
    <source>
        <dbReference type="ARBA" id="ARBA00022727"/>
    </source>
</evidence>
<dbReference type="GO" id="GO:0006235">
    <property type="term" value="P:dTTP biosynthetic process"/>
    <property type="evidence" value="ECO:0007669"/>
    <property type="project" value="TreeGrafter"/>
</dbReference>
<dbReference type="PROSITE" id="PS01331">
    <property type="entry name" value="THYMIDYLATE_KINASE"/>
    <property type="match status" value="1"/>
</dbReference>
<keyword evidence="4" id="KW-0545">Nucleotide biosynthesis</keyword>
<reference evidence="10" key="2">
    <citation type="journal article" date="2014" name="ISME J.">
        <title>Microbial stratification in low pH oxic and suboxic macroscopic growths along an acid mine drainage.</title>
        <authorList>
            <person name="Mendez-Garcia C."/>
            <person name="Mesa V."/>
            <person name="Sprenger R.R."/>
            <person name="Richter M."/>
            <person name="Diez M.S."/>
            <person name="Solano J."/>
            <person name="Bargiela R."/>
            <person name="Golyshina O.V."/>
            <person name="Manteca A."/>
            <person name="Ramos J.L."/>
            <person name="Gallego J.R."/>
            <person name="Llorente I."/>
            <person name="Martins Dos Santos V.A."/>
            <person name="Jensen O.N."/>
            <person name="Pelaez A.I."/>
            <person name="Sanchez J."/>
            <person name="Ferrer M."/>
        </authorList>
    </citation>
    <scope>NUCLEOTIDE SEQUENCE</scope>
</reference>
<evidence type="ECO:0000256" key="5">
    <source>
        <dbReference type="ARBA" id="ARBA00022741"/>
    </source>
</evidence>